<dbReference type="PROSITE" id="PS50815">
    <property type="entry name" value="HORMA"/>
    <property type="match status" value="1"/>
</dbReference>
<sequence length="528" mass="58962">MPPMSAVCLEFVDTLVFFLEACLHHLLCLRGVYPSSLFRRVRLFGQFVWWSHAKAVSSYIRELCLSLRESLRRRLLPSIRLAILDRNDALLEWFDFRFSSEPASAAFLSSPRFSVKLPGGQRDGEDGRRHSGGPAAAKSRELGFSHGGRTEKSVLHQDAKTGEKLENAQGGDADRHRRRRRCRDFMETTLEACSETGDDEDSERAKIPTRETRLACDKTRQENAFAEGRDSTGKKDAFFAFPSAPATLVDHCRDTLNRLEFSSFWIDDLCEDSETEEEGGRKTSDEAPRIRRMETQKAARSTSPGIRRVRGRRKACTFCVLVEVDQTVLSRFEARKNAASCSRRVPLAADEDLHAIQRLRCSWMPSFSFSSLSASSSSSACPGTVGSPVSAPSPTRPIDRLQERETAVLVSAFPFSFDSTENTYTSAASSLRDVSARGFLAVFAGVPTRRKQDLSRSSVSKFPDGNCEKVCDIASASDAEEAVDKTEMEREDTREKKSEEAEEQRTGVVTDPWIAAAELVGFSREDRQ</sequence>
<dbReference type="GO" id="GO:0016035">
    <property type="term" value="C:zeta DNA polymerase complex"/>
    <property type="evidence" value="ECO:0007669"/>
    <property type="project" value="TreeGrafter"/>
</dbReference>
<dbReference type="Proteomes" id="UP000028828">
    <property type="component" value="Unassembled WGS sequence"/>
</dbReference>
<evidence type="ECO:0000313" key="4">
    <source>
        <dbReference type="Proteomes" id="UP000028828"/>
    </source>
</evidence>
<dbReference type="InterPro" id="IPR003511">
    <property type="entry name" value="HORMA_dom"/>
</dbReference>
<accession>A0A086JQC3</accession>
<dbReference type="VEuPathDB" id="ToxoDB:TGP89_244010"/>
<dbReference type="SUPFAM" id="SSF56019">
    <property type="entry name" value="The spindle assembly checkpoint protein mad2"/>
    <property type="match status" value="1"/>
</dbReference>
<evidence type="ECO:0000256" key="1">
    <source>
        <dbReference type="SAM" id="MobiDB-lite"/>
    </source>
</evidence>
<feature type="compositionally biased region" description="Basic and acidic residues" evidence="1">
    <location>
        <begin position="138"/>
        <end position="166"/>
    </location>
</feature>
<dbReference type="Gene3D" id="3.30.900.10">
    <property type="entry name" value="HORMA domain"/>
    <property type="match status" value="1"/>
</dbReference>
<feature type="region of interest" description="Disordered" evidence="1">
    <location>
        <begin position="275"/>
        <end position="306"/>
    </location>
</feature>
<feature type="domain" description="HORMA" evidence="2">
    <location>
        <begin position="9"/>
        <end position="306"/>
    </location>
</feature>
<gene>
    <name evidence="3" type="ORF">TGP89_244010</name>
</gene>
<evidence type="ECO:0000313" key="3">
    <source>
        <dbReference type="EMBL" id="KFG34341.1"/>
    </source>
</evidence>
<protein>
    <submittedName>
        <fullName evidence="3">HORMA domain protein</fullName>
    </submittedName>
</protein>
<dbReference type="InterPro" id="IPR036570">
    <property type="entry name" value="HORMA_dom_sf"/>
</dbReference>
<feature type="region of interest" description="Disordered" evidence="1">
    <location>
        <begin position="478"/>
        <end position="508"/>
    </location>
</feature>
<comment type="caution">
    <text evidence="3">The sequence shown here is derived from an EMBL/GenBank/DDBJ whole genome shotgun (WGS) entry which is preliminary data.</text>
</comment>
<dbReference type="PANTHER" id="PTHR11842:SF10">
    <property type="entry name" value="MITOTIC SPINDLE ASSEMBLY CHECKPOINT PROTEIN MAD2B"/>
    <property type="match status" value="1"/>
</dbReference>
<feature type="compositionally biased region" description="Basic and acidic residues" evidence="1">
    <location>
        <begin position="482"/>
        <end position="505"/>
    </location>
</feature>
<dbReference type="PANTHER" id="PTHR11842">
    <property type="entry name" value="MITOTIC SPINDLE ASSEMBLY CHECKPOINT PROTEIN MAD2"/>
    <property type="match status" value="1"/>
</dbReference>
<dbReference type="OrthoDB" id="348657at2759"/>
<dbReference type="InterPro" id="IPR045091">
    <property type="entry name" value="Mad2-like"/>
</dbReference>
<evidence type="ECO:0000259" key="2">
    <source>
        <dbReference type="PROSITE" id="PS50815"/>
    </source>
</evidence>
<dbReference type="AlphaFoldDB" id="A0A086JQC3"/>
<organism evidence="3 4">
    <name type="scientific">Toxoplasma gondii p89</name>
    <dbReference type="NCBI Taxonomy" id="943119"/>
    <lineage>
        <taxon>Eukaryota</taxon>
        <taxon>Sar</taxon>
        <taxon>Alveolata</taxon>
        <taxon>Apicomplexa</taxon>
        <taxon>Conoidasida</taxon>
        <taxon>Coccidia</taxon>
        <taxon>Eucoccidiorida</taxon>
        <taxon>Eimeriorina</taxon>
        <taxon>Sarcocystidae</taxon>
        <taxon>Toxoplasma</taxon>
    </lineage>
</organism>
<feature type="compositionally biased region" description="Basic and acidic residues" evidence="1">
    <location>
        <begin position="278"/>
        <end position="297"/>
    </location>
</feature>
<feature type="region of interest" description="Disordered" evidence="1">
    <location>
        <begin position="118"/>
        <end position="175"/>
    </location>
</feature>
<proteinExistence type="predicted"/>
<name>A0A086JQC3_TOXGO</name>
<reference evidence="3 4" key="1">
    <citation type="submission" date="2014-03" db="EMBL/GenBank/DDBJ databases">
        <authorList>
            <person name="Sibley D."/>
            <person name="Venepally P."/>
            <person name="Karamycheva S."/>
            <person name="Hadjithomas M."/>
            <person name="Khan A."/>
            <person name="Brunk B."/>
            <person name="Roos D."/>
            <person name="Caler E."/>
            <person name="Lorenzi H."/>
        </authorList>
    </citation>
    <scope>NUCLEOTIDE SEQUENCE [LARGE SCALE GENOMIC DNA]</scope>
    <source>
        <strain evidence="4">p89</strain>
    </source>
</reference>
<dbReference type="EMBL" id="AEYI02001683">
    <property type="protein sequence ID" value="KFG34341.1"/>
    <property type="molecule type" value="Genomic_DNA"/>
</dbReference>